<keyword evidence="3 7" id="KW-1134">Transmembrane beta strand</keyword>
<dbReference type="EMBL" id="FOLL01000002">
    <property type="protein sequence ID" value="SFB92243.1"/>
    <property type="molecule type" value="Genomic_DNA"/>
</dbReference>
<keyword evidence="5 7" id="KW-0472">Membrane</keyword>
<dbReference type="InterPro" id="IPR012910">
    <property type="entry name" value="Plug_dom"/>
</dbReference>
<name>A0A1I1F510_9SPHI</name>
<proteinExistence type="inferred from homology"/>
<dbReference type="NCBIfam" id="TIGR04057">
    <property type="entry name" value="SusC_RagA_signa"/>
    <property type="match status" value="1"/>
</dbReference>
<dbReference type="Gene3D" id="2.170.130.10">
    <property type="entry name" value="TonB-dependent receptor, plug domain"/>
    <property type="match status" value="1"/>
</dbReference>
<dbReference type="InterPro" id="IPR039426">
    <property type="entry name" value="TonB-dep_rcpt-like"/>
</dbReference>
<keyword evidence="6 7" id="KW-0998">Cell outer membrane</keyword>
<feature type="domain" description="Secretin/TonB short N-terminal" evidence="9">
    <location>
        <begin position="71"/>
        <end position="122"/>
    </location>
</feature>
<reference evidence="10 11" key="1">
    <citation type="submission" date="2016-10" db="EMBL/GenBank/DDBJ databases">
        <authorList>
            <person name="de Groot N.N."/>
        </authorList>
    </citation>
    <scope>NUCLEOTIDE SEQUENCE [LARGE SCALE GENOMIC DNA]</scope>
    <source>
        <strain evidence="10 11">DSM 22900</strain>
    </source>
</reference>
<evidence type="ECO:0000259" key="9">
    <source>
        <dbReference type="SMART" id="SM00965"/>
    </source>
</evidence>
<dbReference type="SUPFAM" id="SSF49464">
    <property type="entry name" value="Carboxypeptidase regulatory domain-like"/>
    <property type="match status" value="1"/>
</dbReference>
<evidence type="ECO:0000256" key="6">
    <source>
        <dbReference type="ARBA" id="ARBA00023237"/>
    </source>
</evidence>
<protein>
    <submittedName>
        <fullName evidence="10">TonB-linked outer membrane protein, SusC/RagA family</fullName>
    </submittedName>
</protein>
<evidence type="ECO:0000313" key="11">
    <source>
        <dbReference type="Proteomes" id="UP000199577"/>
    </source>
</evidence>
<dbReference type="InterPro" id="IPR037066">
    <property type="entry name" value="Plug_dom_sf"/>
</dbReference>
<evidence type="ECO:0000256" key="8">
    <source>
        <dbReference type="SAM" id="Phobius"/>
    </source>
</evidence>
<organism evidence="10 11">
    <name type="scientific">Parapedobacter composti</name>
    <dbReference type="NCBI Taxonomy" id="623281"/>
    <lineage>
        <taxon>Bacteria</taxon>
        <taxon>Pseudomonadati</taxon>
        <taxon>Bacteroidota</taxon>
        <taxon>Sphingobacteriia</taxon>
        <taxon>Sphingobacteriales</taxon>
        <taxon>Sphingobacteriaceae</taxon>
        <taxon>Parapedobacter</taxon>
    </lineage>
</organism>
<evidence type="ECO:0000256" key="2">
    <source>
        <dbReference type="ARBA" id="ARBA00022448"/>
    </source>
</evidence>
<dbReference type="SMART" id="SM00965">
    <property type="entry name" value="STN"/>
    <property type="match status" value="1"/>
</dbReference>
<dbReference type="Pfam" id="PF07660">
    <property type="entry name" value="STN"/>
    <property type="match status" value="1"/>
</dbReference>
<sequence length="1224" mass="136054">MNYLPIGKGHGHNLRALVFDKAWLIMKISIFLLLVFVTAGHAKSMAQKISLSLKDTNLETVFSAITSQTKHRFLYSDDVVKKAGTVNVELREASIEEALDQVLKNRRLTYRIIAETVIINEEGAVGVENILLAQQTVSGVVRDANGQTLSGVTVSIKGQPGSVATTNAAGGFRVAVPTDAVLVFTYIGYQTREINVAGNTVFNVVMEEAVRALEEVVTTGYQNINRRKFTGAATTLKADDAQRAGIPDVSRMLEGQVAGVAVQNVSGTFGAAPKIRIRGATSITGENKPLWVVDGIILEDVVNVSNDQLSTGDATTLLGSSVAGINPDDIESFQILKDAAATSLYGARAMNGVILITTKRGRAGVAPVISYTANLTSFLKPSYSQFDIVNSYDQMSIYAELERKGAINYTSLINAAKGGAYTKLAQGLVSWNPDGTPAVMNTPSSRREFLEQYVYANTNWFDALFKNSLQQEHSLSVTSGTEKTQMYYSTSYLQDNGWTVGNRVQRFTGNIRGDFQVNDKLSFGLITTGSIRDQNAPGTLEQDSNPVTGEVSRDFDINPFSYALNTSRIIRPYDNNGNYEFFTMNYAPFNILHELQNNSIELNMVDLKIQGEVNYKLPKNIKYNFLGAYRYVNTGTDHKITENSNLAHAYRAGTTYGVTGRENSTVAQANRFLYTNPDDPDGLPITVLPYGGMYLTRDNSLKSYYLRNSFNWDATLGDAHYVTAFLTQELRYLDRMQKSFTGYGYQFNKGGVPFLDPRVIRRDVEANQVYYAVNLFQDRYVAFAANSTYSYKGKYQLTGTLRYDGSNQLGESRTARWLPTWNLSGSWNIDEEAFMKRQSFFDALTVRGTYGLTASMGDATNSSLVVRSANTTRPYLPEIEPVLNIENLANSDLTWEKQYEANVGVDAQLWSRRLQVTVDLYNRNAFDLIGGLITPGIGGEQVKFANYADMKSRGIELLVRAEVIKGANWNWKTQLTNAFNKAEITRLSNRPMIWDLVSNIGGAKVGFPHRGLFSIDFERLNEEQGVPQYVNEDGTISNNVYLQSTMTDYLRYEGPVDPTFNGGFFNTVRYKNFNASVLLTYSMGNKVRLNPIYKNSYSDLDAMSYDFLSRFVLPYENLAPGIADLRTESRLPGDQVYNAYNYSNARVADGGFARLKQVTVGYEFPKRVLKDAWFKNLSVTLVANNLWLIYSDPALNGQDPEFYGSGGVALPIPRQFTLSLKANL</sequence>
<keyword evidence="8" id="KW-1133">Transmembrane helix</keyword>
<accession>A0A1I1F510</accession>
<dbReference type="Gene3D" id="2.40.170.20">
    <property type="entry name" value="TonB-dependent receptor, beta-barrel domain"/>
    <property type="match status" value="1"/>
</dbReference>
<evidence type="ECO:0000313" key="10">
    <source>
        <dbReference type="EMBL" id="SFB92243.1"/>
    </source>
</evidence>
<comment type="similarity">
    <text evidence="7">Belongs to the TonB-dependent receptor family.</text>
</comment>
<keyword evidence="2 7" id="KW-0813">Transport</keyword>
<dbReference type="Pfam" id="PF13715">
    <property type="entry name" value="CarbopepD_reg_2"/>
    <property type="match status" value="1"/>
</dbReference>
<feature type="transmembrane region" description="Helical" evidence="8">
    <location>
        <begin position="22"/>
        <end position="42"/>
    </location>
</feature>
<dbReference type="Proteomes" id="UP000199577">
    <property type="component" value="Unassembled WGS sequence"/>
</dbReference>
<evidence type="ECO:0000256" key="5">
    <source>
        <dbReference type="ARBA" id="ARBA00023136"/>
    </source>
</evidence>
<evidence type="ECO:0000256" key="7">
    <source>
        <dbReference type="PROSITE-ProRule" id="PRU01360"/>
    </source>
</evidence>
<dbReference type="InterPro" id="IPR008969">
    <property type="entry name" value="CarboxyPept-like_regulatory"/>
</dbReference>
<dbReference type="InterPro" id="IPR023997">
    <property type="entry name" value="TonB-dep_OMP_SusC/RagA_CS"/>
</dbReference>
<dbReference type="AlphaFoldDB" id="A0A1I1F510"/>
<evidence type="ECO:0000256" key="1">
    <source>
        <dbReference type="ARBA" id="ARBA00004571"/>
    </source>
</evidence>
<dbReference type="Gene3D" id="2.60.40.1120">
    <property type="entry name" value="Carboxypeptidase-like, regulatory domain"/>
    <property type="match status" value="1"/>
</dbReference>
<dbReference type="InterPro" id="IPR036942">
    <property type="entry name" value="Beta-barrel_TonB_sf"/>
</dbReference>
<dbReference type="SUPFAM" id="SSF56935">
    <property type="entry name" value="Porins"/>
    <property type="match status" value="1"/>
</dbReference>
<keyword evidence="11" id="KW-1185">Reference proteome</keyword>
<dbReference type="Gene3D" id="3.55.50.30">
    <property type="match status" value="1"/>
</dbReference>
<dbReference type="InterPro" id="IPR023996">
    <property type="entry name" value="TonB-dep_OMP_SusC/RagA"/>
</dbReference>
<comment type="subcellular location">
    <subcellularLocation>
        <location evidence="1 7">Cell outer membrane</location>
        <topology evidence="1 7">Multi-pass membrane protein</topology>
    </subcellularLocation>
</comment>
<dbReference type="NCBIfam" id="TIGR04056">
    <property type="entry name" value="OMP_RagA_SusC"/>
    <property type="match status" value="1"/>
</dbReference>
<dbReference type="GO" id="GO:0009279">
    <property type="term" value="C:cell outer membrane"/>
    <property type="evidence" value="ECO:0007669"/>
    <property type="project" value="UniProtKB-SubCell"/>
</dbReference>
<dbReference type="PROSITE" id="PS52016">
    <property type="entry name" value="TONB_DEPENDENT_REC_3"/>
    <property type="match status" value="1"/>
</dbReference>
<dbReference type="InterPro" id="IPR011662">
    <property type="entry name" value="Secretin/TonB_short_N"/>
</dbReference>
<keyword evidence="4 7" id="KW-0812">Transmembrane</keyword>
<dbReference type="STRING" id="623281.SAMN05421747_102124"/>
<gene>
    <name evidence="10" type="ORF">SAMN05421747_102124</name>
</gene>
<evidence type="ECO:0000256" key="3">
    <source>
        <dbReference type="ARBA" id="ARBA00022452"/>
    </source>
</evidence>
<dbReference type="Pfam" id="PF07715">
    <property type="entry name" value="Plug"/>
    <property type="match status" value="1"/>
</dbReference>
<evidence type="ECO:0000256" key="4">
    <source>
        <dbReference type="ARBA" id="ARBA00022692"/>
    </source>
</evidence>